<sequence length="168" mass="19237">MAIADTDGMPLGNNRHMFTMQTKTFLAALLAAFPAARAFKFTGPNPSEPIDVSKEVTITWEGDIPDNLSRKFDFTWYCEPDHLNKFSSDISHLVDEIYLSDHKYKFRFHNSKSMLEPFANKIAAKKVFSFQAVFTDEKQDGLVLQYWSQNYTIVGLDNRGDENPEIDL</sequence>
<accession>A0A9P8ILP8</accession>
<evidence type="ECO:0000313" key="2">
    <source>
        <dbReference type="EMBL" id="KAG9498020.1"/>
    </source>
</evidence>
<evidence type="ECO:0000256" key="1">
    <source>
        <dbReference type="SAM" id="SignalP"/>
    </source>
</evidence>
<keyword evidence="1" id="KW-0732">Signal</keyword>
<reference evidence="2" key="1">
    <citation type="journal article" date="2021" name="Mol. Plant Microbe Interact.">
        <title>Telomere to telomere genome assembly of Fusarium musae F31, causal agent of crown rot disease of banana.</title>
        <authorList>
            <person name="Degradi L."/>
            <person name="Tava V."/>
            <person name="Kunova A."/>
            <person name="Cortesi P."/>
            <person name="Saracchi M."/>
            <person name="Pasquali M."/>
        </authorList>
    </citation>
    <scope>NUCLEOTIDE SEQUENCE</scope>
    <source>
        <strain evidence="2">F31</strain>
    </source>
</reference>
<feature type="signal peptide" evidence="1">
    <location>
        <begin position="1"/>
        <end position="38"/>
    </location>
</feature>
<gene>
    <name evidence="2" type="ORF">J7337_010901</name>
</gene>
<dbReference type="Proteomes" id="UP000827133">
    <property type="component" value="Unassembled WGS sequence"/>
</dbReference>
<organism evidence="2 3">
    <name type="scientific">Fusarium musae</name>
    <dbReference type="NCBI Taxonomy" id="1042133"/>
    <lineage>
        <taxon>Eukaryota</taxon>
        <taxon>Fungi</taxon>
        <taxon>Dikarya</taxon>
        <taxon>Ascomycota</taxon>
        <taxon>Pezizomycotina</taxon>
        <taxon>Sordariomycetes</taxon>
        <taxon>Hypocreomycetidae</taxon>
        <taxon>Hypocreales</taxon>
        <taxon>Nectriaceae</taxon>
        <taxon>Fusarium</taxon>
    </lineage>
</organism>
<protein>
    <submittedName>
        <fullName evidence="2">Uncharacterized protein</fullName>
    </submittedName>
</protein>
<keyword evidence="3" id="KW-1185">Reference proteome</keyword>
<dbReference type="EMBL" id="JAHBCI010000008">
    <property type="protein sequence ID" value="KAG9498020.1"/>
    <property type="molecule type" value="Genomic_DNA"/>
</dbReference>
<comment type="caution">
    <text evidence="2">The sequence shown here is derived from an EMBL/GenBank/DDBJ whole genome shotgun (WGS) entry which is preliminary data.</text>
</comment>
<dbReference type="AlphaFoldDB" id="A0A9P8ILP8"/>
<proteinExistence type="predicted"/>
<feature type="chain" id="PRO_5040118264" evidence="1">
    <location>
        <begin position="39"/>
        <end position="168"/>
    </location>
</feature>
<dbReference type="RefSeq" id="XP_044677020.1">
    <property type="nucleotide sequence ID" value="XM_044828466.1"/>
</dbReference>
<dbReference type="GeneID" id="68318757"/>
<evidence type="ECO:0000313" key="3">
    <source>
        <dbReference type="Proteomes" id="UP000827133"/>
    </source>
</evidence>
<dbReference type="KEGG" id="fmu:J7337_010901"/>
<name>A0A9P8ILP8_9HYPO</name>